<accession>A0ABU0RPA6</accession>
<keyword evidence="2" id="KW-1185">Reference proteome</keyword>
<proteinExistence type="predicted"/>
<sequence>MSARFDMRDVRRLERHLARSIPRVRKDARAVTMRGAVNVKNNWRANAAQTSGKHAKHYPRTVGFDIARYGPDLFMATIGPDKGGVQGPLGAILEYGSVKNPPHNDGGRALDAEMPQFLAQMELLAARGLAWW</sequence>
<organism evidence="1 2">
    <name type="scientific">Streptomyces turgidiscabies</name>
    <dbReference type="NCBI Taxonomy" id="85558"/>
    <lineage>
        <taxon>Bacteria</taxon>
        <taxon>Bacillati</taxon>
        <taxon>Actinomycetota</taxon>
        <taxon>Actinomycetes</taxon>
        <taxon>Kitasatosporales</taxon>
        <taxon>Streptomycetaceae</taxon>
        <taxon>Streptomyces</taxon>
    </lineage>
</organism>
<name>A0ABU0RPA6_9ACTN</name>
<evidence type="ECO:0000313" key="1">
    <source>
        <dbReference type="EMBL" id="MDQ0933800.1"/>
    </source>
</evidence>
<dbReference type="RefSeq" id="WP_307627515.1">
    <property type="nucleotide sequence ID" value="NZ_JAUSZS010000004.1"/>
</dbReference>
<dbReference type="Proteomes" id="UP001223072">
    <property type="component" value="Unassembled WGS sequence"/>
</dbReference>
<evidence type="ECO:0008006" key="3">
    <source>
        <dbReference type="Google" id="ProtNLM"/>
    </source>
</evidence>
<gene>
    <name evidence="1" type="ORF">QFZ49_003740</name>
</gene>
<protein>
    <recommendedName>
        <fullName evidence="3">HK97 gp10 family phage protein</fullName>
    </recommendedName>
</protein>
<dbReference type="EMBL" id="JAUSZS010000004">
    <property type="protein sequence ID" value="MDQ0933800.1"/>
    <property type="molecule type" value="Genomic_DNA"/>
</dbReference>
<evidence type="ECO:0000313" key="2">
    <source>
        <dbReference type="Proteomes" id="UP001223072"/>
    </source>
</evidence>
<comment type="caution">
    <text evidence="1">The sequence shown here is derived from an EMBL/GenBank/DDBJ whole genome shotgun (WGS) entry which is preliminary data.</text>
</comment>
<reference evidence="1 2" key="1">
    <citation type="submission" date="2023-07" db="EMBL/GenBank/DDBJ databases">
        <title>Comparative genomics of wheat-associated soil bacteria to identify genetic determinants of phenazine resistance.</title>
        <authorList>
            <person name="Mouncey N."/>
        </authorList>
    </citation>
    <scope>NUCLEOTIDE SEQUENCE [LARGE SCALE GENOMIC DNA]</scope>
    <source>
        <strain evidence="1 2">W2I16</strain>
    </source>
</reference>